<proteinExistence type="predicted"/>
<keyword evidence="1" id="KW-0472">Membrane</keyword>
<evidence type="ECO:0000313" key="2">
    <source>
        <dbReference type="EMBL" id="MDH8679427.1"/>
    </source>
</evidence>
<evidence type="ECO:0008006" key="4">
    <source>
        <dbReference type="Google" id="ProtNLM"/>
    </source>
</evidence>
<keyword evidence="3" id="KW-1185">Reference proteome</keyword>
<keyword evidence="1" id="KW-0812">Transmembrane</keyword>
<feature type="transmembrane region" description="Helical" evidence="1">
    <location>
        <begin position="20"/>
        <end position="37"/>
    </location>
</feature>
<feature type="transmembrane region" description="Helical" evidence="1">
    <location>
        <begin position="76"/>
        <end position="103"/>
    </location>
</feature>
<sequence length="330" mass="37532">MRFFWNKIRLGRQATLFDSYLYVLKGFLSIMTGYILFHTHSIIGKDMISLLFGMMLTLEPVNIIGIKSGLDQIKASILGGVVTALLVSIFGVNALTVPLGVALTMYISLKFNWRFVSPVAIFTAIYMTQYIQLNALGEPSMLITLRLRLLALGAGISIAIFYNFLFSKFFYHSMLRKRIVYIVESLTNYVGIYINEEEKGDLKELKKDITGLFADIDLVIGQIGDIKKFDAEGLPFDQYKCALMELRDFTHYLLDVIMFRIKHDKGAADLMVLRQFSELLVEIQYVVEHKNSDKHKLKDIYQRNLSLGIKDESYLSAMHQSALGAAKCLL</sequence>
<evidence type="ECO:0000256" key="1">
    <source>
        <dbReference type="SAM" id="Phobius"/>
    </source>
</evidence>
<dbReference type="RefSeq" id="WP_281095323.1">
    <property type="nucleotide sequence ID" value="NZ_JARYZI010000012.1"/>
</dbReference>
<feature type="transmembrane region" description="Helical" evidence="1">
    <location>
        <begin position="49"/>
        <end position="70"/>
    </location>
</feature>
<comment type="caution">
    <text evidence="2">The sequence shown here is derived from an EMBL/GenBank/DDBJ whole genome shotgun (WGS) entry which is preliminary data.</text>
</comment>
<organism evidence="2 3">
    <name type="scientific">Fusibacter bizertensis</name>
    <dbReference type="NCBI Taxonomy" id="1488331"/>
    <lineage>
        <taxon>Bacteria</taxon>
        <taxon>Bacillati</taxon>
        <taxon>Bacillota</taxon>
        <taxon>Clostridia</taxon>
        <taxon>Eubacteriales</taxon>
        <taxon>Eubacteriales Family XII. Incertae Sedis</taxon>
        <taxon>Fusibacter</taxon>
    </lineage>
</organism>
<protein>
    <recommendedName>
        <fullName evidence="4">FUSC family protein</fullName>
    </recommendedName>
</protein>
<gene>
    <name evidence="2" type="ORF">QE109_14810</name>
</gene>
<feature type="transmembrane region" description="Helical" evidence="1">
    <location>
        <begin position="145"/>
        <end position="166"/>
    </location>
</feature>
<reference evidence="2 3" key="1">
    <citation type="submission" date="2023-04" db="EMBL/GenBank/DDBJ databases">
        <title>Fusibacter bizertensis strain WBS, isolated from littoral bottom sediments of the Arctic seas - biochemical and genomic analysis.</title>
        <authorList>
            <person name="Brioukhanov A.L."/>
        </authorList>
    </citation>
    <scope>NUCLEOTIDE SEQUENCE [LARGE SCALE GENOMIC DNA]</scope>
    <source>
        <strain evidence="2 3">WBS</strain>
    </source>
</reference>
<accession>A0ABT6NGB5</accession>
<keyword evidence="1" id="KW-1133">Transmembrane helix</keyword>
<dbReference type="Proteomes" id="UP001158045">
    <property type="component" value="Unassembled WGS sequence"/>
</dbReference>
<evidence type="ECO:0000313" key="3">
    <source>
        <dbReference type="Proteomes" id="UP001158045"/>
    </source>
</evidence>
<feature type="transmembrane region" description="Helical" evidence="1">
    <location>
        <begin position="115"/>
        <end position="133"/>
    </location>
</feature>
<dbReference type="EMBL" id="JARYZI010000012">
    <property type="protein sequence ID" value="MDH8679427.1"/>
    <property type="molecule type" value="Genomic_DNA"/>
</dbReference>
<name>A0ABT6NGB5_9FIRM</name>